<gene>
    <name evidence="1" type="ORF">NQZ67_09715</name>
</gene>
<evidence type="ECO:0000313" key="1">
    <source>
        <dbReference type="EMBL" id="MCR2804155.1"/>
    </source>
</evidence>
<reference evidence="1" key="1">
    <citation type="submission" date="2022-08" db="EMBL/GenBank/DDBJ databases">
        <title>The genomic sequence of strain Paenibacillus sp. SCIV0701.</title>
        <authorList>
            <person name="Zhao H."/>
        </authorList>
    </citation>
    <scope>NUCLEOTIDE SEQUENCE</scope>
    <source>
        <strain evidence="1">SCIV0701</strain>
    </source>
</reference>
<dbReference type="EMBL" id="JANIPJ010000005">
    <property type="protein sequence ID" value="MCR2804155.1"/>
    <property type="molecule type" value="Genomic_DNA"/>
</dbReference>
<organism evidence="1 2">
    <name type="scientific">Paenibacillus soyae</name>
    <dbReference type="NCBI Taxonomy" id="2969249"/>
    <lineage>
        <taxon>Bacteria</taxon>
        <taxon>Bacillati</taxon>
        <taxon>Bacillota</taxon>
        <taxon>Bacilli</taxon>
        <taxon>Bacillales</taxon>
        <taxon>Paenibacillaceae</taxon>
        <taxon>Paenibacillus</taxon>
    </lineage>
</organism>
<keyword evidence="2" id="KW-1185">Reference proteome</keyword>
<dbReference type="AlphaFoldDB" id="A0A9X2S8E9"/>
<accession>A0A9X2S8E9</accession>
<comment type="caution">
    <text evidence="1">The sequence shown here is derived from an EMBL/GenBank/DDBJ whole genome shotgun (WGS) entry which is preliminary data.</text>
</comment>
<protein>
    <submittedName>
        <fullName evidence="1">Uncharacterized protein</fullName>
    </submittedName>
</protein>
<evidence type="ECO:0000313" key="2">
    <source>
        <dbReference type="Proteomes" id="UP001141950"/>
    </source>
</evidence>
<dbReference type="RefSeq" id="WP_257444984.1">
    <property type="nucleotide sequence ID" value="NZ_JANIPJ010000005.1"/>
</dbReference>
<sequence>MAEFEYEDELTPIRLYLEREYAEEFRVILGYLVFAGTEEGLFLYRNRITRSLIIVDREGKLVSCGKDALHTIAIYKTFFPKRKYRRKQFRA</sequence>
<name>A0A9X2S8E9_9BACL</name>
<dbReference type="Proteomes" id="UP001141950">
    <property type="component" value="Unassembled WGS sequence"/>
</dbReference>
<proteinExistence type="predicted"/>